<keyword evidence="3" id="KW-1185">Reference proteome</keyword>
<feature type="region of interest" description="Disordered" evidence="1">
    <location>
        <begin position="48"/>
        <end position="67"/>
    </location>
</feature>
<dbReference type="Proteomes" id="UP000789524">
    <property type="component" value="Unassembled WGS sequence"/>
</dbReference>
<evidence type="ECO:0000313" key="3">
    <source>
        <dbReference type="Proteomes" id="UP000789524"/>
    </source>
</evidence>
<dbReference type="AlphaFoldDB" id="A0A8J2VWW8"/>
<protein>
    <submittedName>
        <fullName evidence="2">(African queen) hypothetical protein</fullName>
    </submittedName>
</protein>
<reference evidence="2" key="1">
    <citation type="submission" date="2021-09" db="EMBL/GenBank/DDBJ databases">
        <authorList>
            <person name="Martin H S."/>
        </authorList>
    </citation>
    <scope>NUCLEOTIDE SEQUENCE</scope>
</reference>
<name>A0A8J2VWW8_9NEOP</name>
<sequence length="67" mass="7551">MGKVACTSLYIHVGHWLKGSGSARPYSEGHRRASVTYTDTVESLDPTPIAHLHTRTRYTRSHRDTEV</sequence>
<evidence type="ECO:0000313" key="2">
    <source>
        <dbReference type="EMBL" id="CAG9584298.1"/>
    </source>
</evidence>
<organism evidence="2 3">
    <name type="scientific">Danaus chrysippus</name>
    <name type="common">African queen</name>
    <dbReference type="NCBI Taxonomy" id="151541"/>
    <lineage>
        <taxon>Eukaryota</taxon>
        <taxon>Metazoa</taxon>
        <taxon>Ecdysozoa</taxon>
        <taxon>Arthropoda</taxon>
        <taxon>Hexapoda</taxon>
        <taxon>Insecta</taxon>
        <taxon>Pterygota</taxon>
        <taxon>Neoptera</taxon>
        <taxon>Endopterygota</taxon>
        <taxon>Lepidoptera</taxon>
        <taxon>Glossata</taxon>
        <taxon>Ditrysia</taxon>
        <taxon>Papilionoidea</taxon>
        <taxon>Nymphalidae</taxon>
        <taxon>Danainae</taxon>
        <taxon>Danaini</taxon>
        <taxon>Danaina</taxon>
        <taxon>Danaus</taxon>
        <taxon>Anosia</taxon>
    </lineage>
</organism>
<accession>A0A8J2VWW8</accession>
<evidence type="ECO:0000256" key="1">
    <source>
        <dbReference type="SAM" id="MobiDB-lite"/>
    </source>
</evidence>
<proteinExistence type="predicted"/>
<dbReference type="EMBL" id="CAKASE010000082">
    <property type="protein sequence ID" value="CAG9584298.1"/>
    <property type="molecule type" value="Genomic_DNA"/>
</dbReference>
<dbReference type="OrthoDB" id="10408242at2759"/>
<gene>
    <name evidence="2" type="ORF">DCHRY22_LOCUS14912</name>
</gene>
<comment type="caution">
    <text evidence="2">The sequence shown here is derived from an EMBL/GenBank/DDBJ whole genome shotgun (WGS) entry which is preliminary data.</text>
</comment>